<evidence type="ECO:0000256" key="1">
    <source>
        <dbReference type="ARBA" id="ARBA00004141"/>
    </source>
</evidence>
<keyword evidence="8 17" id="KW-0479">Metal-binding</keyword>
<accession>A0ABY4EVT2</accession>
<keyword evidence="10 16" id="KW-0249">Electron transport</keyword>
<evidence type="ECO:0000256" key="9">
    <source>
        <dbReference type="ARBA" id="ARBA00022967"/>
    </source>
</evidence>
<feature type="transmembrane region" description="Helical" evidence="17">
    <location>
        <begin position="309"/>
        <end position="334"/>
    </location>
</feature>
<evidence type="ECO:0000256" key="3">
    <source>
        <dbReference type="ARBA" id="ARBA00009578"/>
    </source>
</evidence>
<comment type="function">
    <text evidence="17">Cytochrome c oxidase is the component of the respiratory chain that catalyzes the reduction of oxygen to water. Subunits 1-3 form the functional core of the enzyme complex. CO I is the catalytic subunit of the enzyme. Electrons originating in cytochrome c are transferred via the copper A center of subunit 2 and heme A of subunit 1 to the bimetallic center formed by heme A3 and copper B.</text>
</comment>
<feature type="domain" description="Cytochrome oxidase subunit I profile" evidence="18">
    <location>
        <begin position="11"/>
        <end position="523"/>
    </location>
</feature>
<comment type="pathway">
    <text evidence="2 17">Energy metabolism; oxidative phosphorylation.</text>
</comment>
<evidence type="ECO:0000256" key="15">
    <source>
        <dbReference type="ARBA" id="ARBA00047816"/>
    </source>
</evidence>
<evidence type="ECO:0000256" key="5">
    <source>
        <dbReference type="ARBA" id="ARBA00022617"/>
    </source>
</evidence>
<dbReference type="PANTHER" id="PTHR10422:SF44">
    <property type="entry name" value="CYTOCHROME C OXIDASE SUBUNIT 1"/>
    <property type="match status" value="1"/>
</dbReference>
<proteinExistence type="inferred from homology"/>
<dbReference type="PROSITE" id="PS50855">
    <property type="entry name" value="COX1"/>
    <property type="match status" value="1"/>
</dbReference>
<comment type="similarity">
    <text evidence="3 16">Belongs to the heme-copper respiratory oxidase family.</text>
</comment>
<evidence type="ECO:0000256" key="16">
    <source>
        <dbReference type="RuleBase" id="RU000370"/>
    </source>
</evidence>
<feature type="transmembrane region" description="Helical" evidence="17">
    <location>
        <begin position="382"/>
        <end position="406"/>
    </location>
</feature>
<keyword evidence="6 16" id="KW-0679">Respiratory chain</keyword>
<evidence type="ECO:0000256" key="6">
    <source>
        <dbReference type="ARBA" id="ARBA00022660"/>
    </source>
</evidence>
<dbReference type="EC" id="7.1.1.9" evidence="17"/>
<evidence type="ECO:0000256" key="14">
    <source>
        <dbReference type="ARBA" id="ARBA00023136"/>
    </source>
</evidence>
<keyword evidence="12 17" id="KW-0408">Iron</keyword>
<dbReference type="PROSITE" id="PS00077">
    <property type="entry name" value="COX1_CUB"/>
    <property type="match status" value="1"/>
</dbReference>
<dbReference type="CDD" id="cd01662">
    <property type="entry name" value="Ubiquinol_Oxidase_I"/>
    <property type="match status" value="1"/>
</dbReference>
<feature type="transmembrane region" description="Helical" evidence="17">
    <location>
        <begin position="240"/>
        <end position="264"/>
    </location>
</feature>
<evidence type="ECO:0000256" key="4">
    <source>
        <dbReference type="ARBA" id="ARBA00022448"/>
    </source>
</evidence>
<keyword evidence="9" id="KW-1278">Translocase</keyword>
<evidence type="ECO:0000256" key="17">
    <source>
        <dbReference type="RuleBase" id="RU363061"/>
    </source>
</evidence>
<dbReference type="Proteomes" id="UP000831782">
    <property type="component" value="Chromosome"/>
</dbReference>
<sequence length="620" mass="68729">MSTLVATNKKSFGATLWDYLTTVDHKKIAIMYLIAGGFFFLVGGLEALAIRWQLVQPMNDFVSAGFYNELITMHGTTMIFLAAMPLIFAFMNAVVPLQIGARDVAFPFLNSLGFWLFLFGGIMLNVGWFTGGAADAGWTAYAPLSTTSPGEGVDYYVLGLQISGAGTLMGGINFLVTIVNMRAPGMTYMRMPLFTWTAFVASALILFAFPALTVGLFLMMFDRLFGSGFFEANMGGNAVIWQHLFWIFGHPEVYILALPAFGVFSEIISTFSKKRLFGYTAMVFATVLIGFLGFMVWAHHMFTVGMGPAANSIFAVATMAIAVPTGIKIFNWLFTLWGGSIEINTPMLWALGFIPTFTLGGMTGVMVAAASADYQFHDTYFVVAHFHYVIVGGVVFALLAGLHYWWPKMFGTILDDKLGKITFWFFFIGFHLTFFIQHFLGLMGMPRRYWTYLENQGLDLGNLVSTIGAFLMGVGTIFLLINIVKTTMKNEKVGGDPWDARTLEWAIPSPPPFYNFKQLPLVRGLDPLWVEKTEGRKGMTPAEPIGDIHMPNNSFLPFVISVGLFIAGFGFIYQKNDLSWLTLVFIGMGIALGAMLTRSVKDDIGYHIHKEDLQKEAEES</sequence>
<comment type="catalytic activity">
    <reaction evidence="15 17">
        <text>4 Fe(II)-[cytochrome c] + O2 + 8 H(+)(in) = 4 Fe(III)-[cytochrome c] + 2 H2O + 4 H(+)(out)</text>
        <dbReference type="Rhea" id="RHEA:11436"/>
        <dbReference type="Rhea" id="RHEA-COMP:10350"/>
        <dbReference type="Rhea" id="RHEA-COMP:14399"/>
        <dbReference type="ChEBI" id="CHEBI:15377"/>
        <dbReference type="ChEBI" id="CHEBI:15378"/>
        <dbReference type="ChEBI" id="CHEBI:15379"/>
        <dbReference type="ChEBI" id="CHEBI:29033"/>
        <dbReference type="ChEBI" id="CHEBI:29034"/>
        <dbReference type="EC" id="7.1.1.9"/>
    </reaction>
</comment>
<evidence type="ECO:0000313" key="20">
    <source>
        <dbReference type="Proteomes" id="UP000831782"/>
    </source>
</evidence>
<feature type="transmembrane region" description="Helical" evidence="17">
    <location>
        <begin position="555"/>
        <end position="573"/>
    </location>
</feature>
<feature type="transmembrane region" description="Helical" evidence="17">
    <location>
        <begin position="579"/>
        <end position="597"/>
    </location>
</feature>
<dbReference type="InterPro" id="IPR000883">
    <property type="entry name" value="Cyt_C_Oxase_1"/>
</dbReference>
<feature type="transmembrane region" description="Helical" evidence="17">
    <location>
        <begin position="346"/>
        <end position="370"/>
    </location>
</feature>
<dbReference type="InterPro" id="IPR014241">
    <property type="entry name" value="Cyt_c_oxidase_su1_bac"/>
</dbReference>
<evidence type="ECO:0000256" key="13">
    <source>
        <dbReference type="ARBA" id="ARBA00023008"/>
    </source>
</evidence>
<dbReference type="Pfam" id="PF00115">
    <property type="entry name" value="COX1"/>
    <property type="match status" value="1"/>
</dbReference>
<protein>
    <recommendedName>
        <fullName evidence="17">Cytochrome c oxidase subunit 1</fullName>
        <ecNumber evidence="17">7.1.1.9</ecNumber>
    </recommendedName>
</protein>
<evidence type="ECO:0000256" key="10">
    <source>
        <dbReference type="ARBA" id="ARBA00022982"/>
    </source>
</evidence>
<keyword evidence="17" id="KW-1003">Cell membrane</keyword>
<dbReference type="InterPro" id="IPR023616">
    <property type="entry name" value="Cyt_c_oxase-like_su1_dom"/>
</dbReference>
<feature type="transmembrane region" description="Helical" evidence="17">
    <location>
        <begin position="155"/>
        <end position="181"/>
    </location>
</feature>
<keyword evidence="5 16" id="KW-0349">Heme</keyword>
<keyword evidence="14 17" id="KW-0472">Membrane</keyword>
<gene>
    <name evidence="19" type="primary">ctaD</name>
    <name evidence="19" type="ORF">MUN88_18330</name>
</gene>
<keyword evidence="4 16" id="KW-0813">Transport</keyword>
<dbReference type="EMBL" id="CP095072">
    <property type="protein sequence ID" value="UOQ47988.1"/>
    <property type="molecule type" value="Genomic_DNA"/>
</dbReference>
<reference evidence="19 20" key="1">
    <citation type="submission" date="2022-04" db="EMBL/GenBank/DDBJ databases">
        <title>Gracilibacillus sp. isolated from saltern.</title>
        <authorList>
            <person name="Won M."/>
            <person name="Lee C.-M."/>
            <person name="Woen H.-Y."/>
            <person name="Kwon S.-W."/>
        </authorList>
    </citation>
    <scope>NUCLEOTIDE SEQUENCE [LARGE SCALE GENOMIC DNA]</scope>
    <source>
        <strain evidence="19 20">SSWR10-1</strain>
    </source>
</reference>
<feature type="transmembrane region" description="Helical" evidence="17">
    <location>
        <begin position="107"/>
        <end position="129"/>
    </location>
</feature>
<dbReference type="PANTHER" id="PTHR10422">
    <property type="entry name" value="CYTOCHROME C OXIDASE SUBUNIT 1"/>
    <property type="match status" value="1"/>
</dbReference>
<evidence type="ECO:0000256" key="12">
    <source>
        <dbReference type="ARBA" id="ARBA00023004"/>
    </source>
</evidence>
<dbReference type="InterPro" id="IPR023615">
    <property type="entry name" value="Cyt_c_Oxase_su1_BS"/>
</dbReference>
<dbReference type="InterPro" id="IPR036927">
    <property type="entry name" value="Cyt_c_oxase-like_su1_sf"/>
</dbReference>
<keyword evidence="20" id="KW-1185">Reference proteome</keyword>
<feature type="transmembrane region" description="Helical" evidence="17">
    <location>
        <begin position="70"/>
        <end position="95"/>
    </location>
</feature>
<evidence type="ECO:0000256" key="2">
    <source>
        <dbReference type="ARBA" id="ARBA00004673"/>
    </source>
</evidence>
<dbReference type="PRINTS" id="PR01165">
    <property type="entry name" value="CYCOXIDASEI"/>
</dbReference>
<dbReference type="SUPFAM" id="SSF81442">
    <property type="entry name" value="Cytochrome c oxidase subunit I-like"/>
    <property type="match status" value="1"/>
</dbReference>
<organism evidence="19 20">
    <name type="scientific">Gracilibacillus caseinilyticus</name>
    <dbReference type="NCBI Taxonomy" id="2932256"/>
    <lineage>
        <taxon>Bacteria</taxon>
        <taxon>Bacillati</taxon>
        <taxon>Bacillota</taxon>
        <taxon>Bacilli</taxon>
        <taxon>Bacillales</taxon>
        <taxon>Bacillaceae</taxon>
        <taxon>Gracilibacillus</taxon>
    </lineage>
</organism>
<evidence type="ECO:0000259" key="18">
    <source>
        <dbReference type="PROSITE" id="PS50855"/>
    </source>
</evidence>
<name>A0ABY4EVT2_9BACI</name>
<keyword evidence="7 16" id="KW-0812">Transmembrane</keyword>
<feature type="transmembrane region" description="Helical" evidence="17">
    <location>
        <begin position="460"/>
        <end position="484"/>
    </location>
</feature>
<dbReference type="Gene3D" id="1.20.210.10">
    <property type="entry name" value="Cytochrome c oxidase-like, subunit I domain"/>
    <property type="match status" value="1"/>
</dbReference>
<dbReference type="NCBIfam" id="TIGR02891">
    <property type="entry name" value="CtaD_CoxA"/>
    <property type="match status" value="1"/>
</dbReference>
<feature type="transmembrane region" description="Helical" evidence="17">
    <location>
        <begin position="276"/>
        <end position="297"/>
    </location>
</feature>
<evidence type="ECO:0000256" key="7">
    <source>
        <dbReference type="ARBA" id="ARBA00022692"/>
    </source>
</evidence>
<keyword evidence="11 17" id="KW-1133">Transmembrane helix</keyword>
<feature type="transmembrane region" description="Helical" evidence="17">
    <location>
        <begin position="29"/>
        <end position="50"/>
    </location>
</feature>
<keyword evidence="13 17" id="KW-0186">Copper</keyword>
<evidence type="ECO:0000256" key="8">
    <source>
        <dbReference type="ARBA" id="ARBA00022723"/>
    </source>
</evidence>
<dbReference type="RefSeq" id="WP_244717846.1">
    <property type="nucleotide sequence ID" value="NZ_CP095072.1"/>
</dbReference>
<evidence type="ECO:0000313" key="19">
    <source>
        <dbReference type="EMBL" id="UOQ47988.1"/>
    </source>
</evidence>
<dbReference type="Gene3D" id="1.10.287.70">
    <property type="match status" value="1"/>
</dbReference>
<feature type="transmembrane region" description="Helical" evidence="17">
    <location>
        <begin position="193"/>
        <end position="220"/>
    </location>
</feature>
<comment type="subcellular location">
    <subcellularLocation>
        <location evidence="17">Cell membrane</location>
        <topology evidence="17">Multi-pass membrane protein</topology>
    </subcellularLocation>
    <subcellularLocation>
        <location evidence="1">Membrane</location>
        <topology evidence="1">Multi-pass membrane protein</topology>
    </subcellularLocation>
</comment>
<evidence type="ECO:0000256" key="11">
    <source>
        <dbReference type="ARBA" id="ARBA00022989"/>
    </source>
</evidence>
<feature type="transmembrane region" description="Helical" evidence="17">
    <location>
        <begin position="418"/>
        <end position="440"/>
    </location>
</feature>